<organism evidence="2 3">
    <name type="scientific">Christiangramia crocea</name>
    <dbReference type="NCBI Taxonomy" id="2904124"/>
    <lineage>
        <taxon>Bacteria</taxon>
        <taxon>Pseudomonadati</taxon>
        <taxon>Bacteroidota</taxon>
        <taxon>Flavobacteriia</taxon>
        <taxon>Flavobacteriales</taxon>
        <taxon>Flavobacteriaceae</taxon>
        <taxon>Christiangramia</taxon>
    </lineage>
</organism>
<dbReference type="RefSeq" id="WP_240095785.1">
    <property type="nucleotide sequence ID" value="NZ_JAJSON010000008.1"/>
</dbReference>
<keyword evidence="1" id="KW-0472">Membrane</keyword>
<comment type="caution">
    <text evidence="2">The sequence shown here is derived from an EMBL/GenBank/DDBJ whole genome shotgun (WGS) entry which is preliminary data.</text>
</comment>
<accession>A0A9X2A5W9</accession>
<dbReference type="Pfam" id="PF13858">
    <property type="entry name" value="DUF4199"/>
    <property type="match status" value="1"/>
</dbReference>
<keyword evidence="1" id="KW-0812">Transmembrane</keyword>
<dbReference type="InterPro" id="IPR025250">
    <property type="entry name" value="DUF4199"/>
</dbReference>
<proteinExistence type="predicted"/>
<evidence type="ECO:0000313" key="2">
    <source>
        <dbReference type="EMBL" id="MCG9970456.1"/>
    </source>
</evidence>
<gene>
    <name evidence="2" type="ORF">LU635_02315</name>
</gene>
<sequence length="154" mass="17491">MTHVKIPILYGFIIAACLAAYFLILSIFGLHINPVYSIFNGFIMAVGLWMALKAYRKSKGNKFKYQKGFSLIFITGINATIIFVIFFGFYATELNPGFLDQLINMWATFYNTTIGIVLFTIALMGFSTSIVLALAYMQLFKDSWNTKEGKKHTY</sequence>
<protein>
    <submittedName>
        <fullName evidence="2">DUF4199 domain-containing protein</fullName>
    </submittedName>
</protein>
<reference evidence="2" key="1">
    <citation type="submission" date="2021-12" db="EMBL/GenBank/DDBJ databases">
        <title>Description of Gramella crocea sp. nov., a new bacterium isolated from activated sludge.</title>
        <authorList>
            <person name="Zhang X."/>
        </authorList>
    </citation>
    <scope>NUCLEOTIDE SEQUENCE</scope>
    <source>
        <strain evidence="2">YB25</strain>
    </source>
</reference>
<evidence type="ECO:0000256" key="1">
    <source>
        <dbReference type="SAM" id="Phobius"/>
    </source>
</evidence>
<dbReference type="Proteomes" id="UP001139344">
    <property type="component" value="Unassembled WGS sequence"/>
</dbReference>
<feature type="transmembrane region" description="Helical" evidence="1">
    <location>
        <begin position="68"/>
        <end position="92"/>
    </location>
</feature>
<feature type="transmembrane region" description="Helical" evidence="1">
    <location>
        <begin position="7"/>
        <end position="32"/>
    </location>
</feature>
<keyword evidence="3" id="KW-1185">Reference proteome</keyword>
<feature type="transmembrane region" description="Helical" evidence="1">
    <location>
        <begin position="112"/>
        <end position="137"/>
    </location>
</feature>
<feature type="transmembrane region" description="Helical" evidence="1">
    <location>
        <begin position="38"/>
        <end position="56"/>
    </location>
</feature>
<dbReference type="EMBL" id="JAJSON010000008">
    <property type="protein sequence ID" value="MCG9970456.1"/>
    <property type="molecule type" value="Genomic_DNA"/>
</dbReference>
<name>A0A9X2A5W9_9FLAO</name>
<dbReference type="AlphaFoldDB" id="A0A9X2A5W9"/>
<keyword evidence="1" id="KW-1133">Transmembrane helix</keyword>
<dbReference type="PROSITE" id="PS51257">
    <property type="entry name" value="PROKAR_LIPOPROTEIN"/>
    <property type="match status" value="1"/>
</dbReference>
<evidence type="ECO:0000313" key="3">
    <source>
        <dbReference type="Proteomes" id="UP001139344"/>
    </source>
</evidence>